<feature type="compositionally biased region" description="Acidic residues" evidence="1">
    <location>
        <begin position="83"/>
        <end position="96"/>
    </location>
</feature>
<reference evidence="2" key="1">
    <citation type="submission" date="2021-01" db="EMBL/GenBank/DDBJ databases">
        <authorList>
            <person name="Corre E."/>
            <person name="Pelletier E."/>
            <person name="Niang G."/>
            <person name="Scheremetjew M."/>
            <person name="Finn R."/>
            <person name="Kale V."/>
            <person name="Holt S."/>
            <person name="Cochrane G."/>
            <person name="Meng A."/>
            <person name="Brown T."/>
            <person name="Cohen L."/>
        </authorList>
    </citation>
    <scope>NUCLEOTIDE SEQUENCE</scope>
    <source>
        <strain evidence="2">WS</strain>
    </source>
</reference>
<dbReference type="AlphaFoldDB" id="A0A7S1KNK4"/>
<accession>A0A7S1KNK4</accession>
<feature type="region of interest" description="Disordered" evidence="1">
    <location>
        <begin position="72"/>
        <end position="96"/>
    </location>
</feature>
<gene>
    <name evidence="2" type="ORF">PCOS0759_LOCUS2167</name>
</gene>
<proteinExistence type="predicted"/>
<name>A0A7S1KNK4_9EUKA</name>
<evidence type="ECO:0000256" key="1">
    <source>
        <dbReference type="SAM" id="MobiDB-lite"/>
    </source>
</evidence>
<organism evidence="2">
    <name type="scientific">Percolomonas cosmopolitus</name>
    <dbReference type="NCBI Taxonomy" id="63605"/>
    <lineage>
        <taxon>Eukaryota</taxon>
        <taxon>Discoba</taxon>
        <taxon>Heterolobosea</taxon>
        <taxon>Tetramitia</taxon>
        <taxon>Eutetramitia</taxon>
        <taxon>Percolomonadidae</taxon>
        <taxon>Percolomonas</taxon>
    </lineage>
</organism>
<sequence>MSSPPPSYSLPQNPHPHYHKKCKNCNKTFWDSHITPLCADCRNRMAKEGRLHEFMHKEGHLDEEHAAFEVPERKEDVDKTTVELEEEECASDTEGK</sequence>
<dbReference type="EMBL" id="HBGD01002606">
    <property type="protein sequence ID" value="CAD9078935.1"/>
    <property type="molecule type" value="Transcribed_RNA"/>
</dbReference>
<protein>
    <submittedName>
        <fullName evidence="2">Uncharacterized protein</fullName>
    </submittedName>
</protein>
<evidence type="ECO:0000313" key="2">
    <source>
        <dbReference type="EMBL" id="CAD9078935.1"/>
    </source>
</evidence>
<feature type="compositionally biased region" description="Basic and acidic residues" evidence="1">
    <location>
        <begin position="72"/>
        <end position="82"/>
    </location>
</feature>